<organism evidence="5 6">
    <name type="scientific">Solanum commersonii</name>
    <name type="common">Commerson's wild potato</name>
    <name type="synonym">Commerson's nightshade</name>
    <dbReference type="NCBI Taxonomy" id="4109"/>
    <lineage>
        <taxon>Eukaryota</taxon>
        <taxon>Viridiplantae</taxon>
        <taxon>Streptophyta</taxon>
        <taxon>Embryophyta</taxon>
        <taxon>Tracheophyta</taxon>
        <taxon>Spermatophyta</taxon>
        <taxon>Magnoliopsida</taxon>
        <taxon>eudicotyledons</taxon>
        <taxon>Gunneridae</taxon>
        <taxon>Pentapetalae</taxon>
        <taxon>asterids</taxon>
        <taxon>lamiids</taxon>
        <taxon>Solanales</taxon>
        <taxon>Solanaceae</taxon>
        <taxon>Solanoideae</taxon>
        <taxon>Solaneae</taxon>
        <taxon>Solanum</taxon>
    </lineage>
</organism>
<keyword evidence="1" id="KW-0863">Zinc-finger</keyword>
<evidence type="ECO:0000259" key="4">
    <source>
        <dbReference type="PROSITE" id="PS50158"/>
    </source>
</evidence>
<keyword evidence="6" id="KW-1185">Reference proteome</keyword>
<dbReference type="InterPro" id="IPR056648">
    <property type="entry name" value="DUF7746"/>
</dbReference>
<evidence type="ECO:0000256" key="2">
    <source>
        <dbReference type="SAM" id="Coils"/>
    </source>
</evidence>
<keyword evidence="2" id="KW-0175">Coiled coil</keyword>
<evidence type="ECO:0000313" key="6">
    <source>
        <dbReference type="Proteomes" id="UP000824120"/>
    </source>
</evidence>
<accession>A0A9J5WY66</accession>
<proteinExistence type="predicted"/>
<dbReference type="GO" id="GO:0003676">
    <property type="term" value="F:nucleic acid binding"/>
    <property type="evidence" value="ECO:0007669"/>
    <property type="project" value="InterPro"/>
</dbReference>
<dbReference type="PROSITE" id="PS50158">
    <property type="entry name" value="ZF_CCHC"/>
    <property type="match status" value="1"/>
</dbReference>
<name>A0A9J5WY66_SOLCO</name>
<dbReference type="Pfam" id="PF22909">
    <property type="entry name" value="Caulimovir_coat_dom"/>
    <property type="match status" value="1"/>
</dbReference>
<dbReference type="InterPro" id="IPR036875">
    <property type="entry name" value="Znf_CCHC_sf"/>
</dbReference>
<dbReference type="Proteomes" id="UP000824120">
    <property type="component" value="Chromosome 10"/>
</dbReference>
<evidence type="ECO:0000256" key="1">
    <source>
        <dbReference type="PROSITE-ProRule" id="PRU00047"/>
    </source>
</evidence>
<dbReference type="Pfam" id="PF24925">
    <property type="entry name" value="DUF7746"/>
    <property type="match status" value="1"/>
</dbReference>
<dbReference type="EMBL" id="JACXVP010000010">
    <property type="protein sequence ID" value="KAG5580189.1"/>
    <property type="molecule type" value="Genomic_DNA"/>
</dbReference>
<sequence length="1342" mass="157025">MVSEPWTFSNYSCYSSTQFSFMNIIKRRSTVKNSRKEEYDILQHLDLLNKWTIPKISPRIIYQMGTFEKLGLKKVVKTMEETITIDSDNQTFRLLSDNDLAPYKDIYRFMHIGLVQVAFKPLTLRGLPESFIAALRDGRNHNWKKSLIGTIQTSLAYGPVYFNAYPNLQISLQDENSLSSLMLNVKLHGYDYMPGTKVVCICYRIYYKLLHTLNPMCKVIDFKNETILIETNFDKSKVVTRRPIKWEEIDFPQEWVMENATQPQNNINTEVSEIEQLNDGTVKIRFHEPTNMLTDNRSMSSRISRSNSSYISPVDYIVQVPSRASTSQIRETYRCDNIKIDRDNIVKPIRRISSDLDITESEMNFPDRITNFTLSNGEITRSVFPPQQSFQINKNDKIVNFNVFSKIFENDTALVTVQHVNAIIKQNNYANIYMSILGEHIMSLHEKVDRLLTLLPTKVKGKEKVTHSSLQPPPDIEDFKIKDYSNLESFLEKKFKGGGVQPIDTDNFIEGEPSNKKDFYDILNKISEKYARKPVQRMFYYPRPTPQDVRLEEHEHIITNSYNGKEIYEWNIDGYTDRQIFTTVHRMLMYSTIFKTNKNSDKTIADMITAGFTGQLNGWWDNYLNQTQRDTVLLAVKQKGDQVTQNAVYTLVLNIIEHFSGRWLDNSETIRTLLQNLRCKSLTSFRYYKDVFLCRVMELPECNSTHWKSKFIDGLPTLFAERVRKSLRGDDHSINYDNYTYGKLISACVQEGLSLCNEIKLNQQIKRHRLTERKQLGEFCEQFAFDIPKQKSKDVEVSHKKKKSSKKDYEKWKKKKIEKKLQRAEEGRGDSSKRKKKYRQNFNKSDTCHKCGRYGHYAKDCRVKEKIKNLDIDDNLKDSLYKIMLNSNSESGSAYSSREYSSTSEDLKALQQEEYLTSEDECSPCQQGMACEKEEEDDLYKIYEQFKELSLNVIDNDKVIELLQNIKDPEIRAQIIDKIIDSREKEHITEKDYIPKEITTKEGSYTMAEVKTLLLERRRMTSSPTTISDLKEKINNLKEDITRLKEKNVVIEVRLDAIQTLQNLEDKASESSSSMEGENDSLDFIKNIYLKNDKTYFLYSLKAFTSQKFYTKITLMINDLTAKLLVSKNNQVSFIKQEINSIEVDHILQNPKLQEKIAFLRNQFSIDICGDHPNAFWNRKKHSTASSSSSGMDVNHPMYKEFMNFMKSKEKLDNNNPPSYSSILIDDENIEVFDLNDKKEVILLLEESDLKWRNEPWQIMARYLDTISDTATVYKYRMHYEMILSSTGCEFQHFYPANTKKVYNFSKLIMKRIIAPEEWGMSTLKELNYIHPDQKVAVKYYY</sequence>
<feature type="domain" description="CCHC-type" evidence="4">
    <location>
        <begin position="848"/>
        <end position="862"/>
    </location>
</feature>
<dbReference type="GO" id="GO:0008270">
    <property type="term" value="F:zinc ion binding"/>
    <property type="evidence" value="ECO:0007669"/>
    <property type="project" value="UniProtKB-KW"/>
</dbReference>
<dbReference type="Gene3D" id="4.10.60.10">
    <property type="entry name" value="Zinc finger, CCHC-type"/>
    <property type="match status" value="1"/>
</dbReference>
<feature type="region of interest" description="Disordered" evidence="3">
    <location>
        <begin position="807"/>
        <end position="839"/>
    </location>
</feature>
<dbReference type="InterPro" id="IPR001878">
    <property type="entry name" value="Znf_CCHC"/>
</dbReference>
<dbReference type="SUPFAM" id="SSF57756">
    <property type="entry name" value="Retrovirus zinc finger-like domains"/>
    <property type="match status" value="1"/>
</dbReference>
<dbReference type="InterPro" id="IPR028919">
    <property type="entry name" value="Viral_movement"/>
</dbReference>
<comment type="caution">
    <text evidence="5">The sequence shown here is derived from an EMBL/GenBank/DDBJ whole genome shotgun (WGS) entry which is preliminary data.</text>
</comment>
<dbReference type="Pfam" id="PF00098">
    <property type="entry name" value="zf-CCHC"/>
    <property type="match status" value="1"/>
</dbReference>
<dbReference type="PANTHER" id="PTHR33054">
    <property type="entry name" value="CCHC-TYPE DOMAIN-CONTAINING PROTEIN"/>
    <property type="match status" value="1"/>
</dbReference>
<dbReference type="SMART" id="SM00343">
    <property type="entry name" value="ZnF_C2HC"/>
    <property type="match status" value="1"/>
</dbReference>
<keyword evidence="1" id="KW-0479">Metal-binding</keyword>
<dbReference type="Pfam" id="PF01107">
    <property type="entry name" value="MP"/>
    <property type="match status" value="1"/>
</dbReference>
<feature type="coiled-coil region" evidence="2">
    <location>
        <begin position="1027"/>
        <end position="1054"/>
    </location>
</feature>
<feature type="compositionally biased region" description="Basic and acidic residues" evidence="3">
    <location>
        <begin position="819"/>
        <end position="832"/>
    </location>
</feature>
<reference evidence="5 6" key="1">
    <citation type="submission" date="2020-09" db="EMBL/GenBank/DDBJ databases">
        <title>De no assembly of potato wild relative species, Solanum commersonii.</title>
        <authorList>
            <person name="Cho K."/>
        </authorList>
    </citation>
    <scope>NUCLEOTIDE SEQUENCE [LARGE SCALE GENOMIC DNA]</scope>
    <source>
        <strain evidence="5">LZ3.2</strain>
        <tissue evidence="5">Leaf</tissue>
    </source>
</reference>
<evidence type="ECO:0000313" key="5">
    <source>
        <dbReference type="EMBL" id="KAG5580189.1"/>
    </source>
</evidence>
<dbReference type="PANTHER" id="PTHR33054:SF13">
    <property type="entry name" value="CCHC-TYPE DOMAIN-CONTAINING PROTEIN"/>
    <property type="match status" value="1"/>
</dbReference>
<dbReference type="OrthoDB" id="1735266at2759"/>
<evidence type="ECO:0000256" key="3">
    <source>
        <dbReference type="SAM" id="MobiDB-lite"/>
    </source>
</evidence>
<protein>
    <recommendedName>
        <fullName evidence="4">CCHC-type domain-containing protein</fullName>
    </recommendedName>
</protein>
<keyword evidence="1" id="KW-0862">Zinc</keyword>
<gene>
    <name evidence="5" type="ORF">H5410_050816</name>
</gene>